<dbReference type="Gene3D" id="3.40.250.10">
    <property type="entry name" value="Rhodanese-like domain"/>
    <property type="match status" value="1"/>
</dbReference>
<dbReference type="InterPro" id="IPR036873">
    <property type="entry name" value="Rhodanese-like_dom_sf"/>
</dbReference>
<proteinExistence type="predicted"/>
<dbReference type="PANTHER" id="PTHR43031">
    <property type="entry name" value="FAD-DEPENDENT OXIDOREDUCTASE"/>
    <property type="match status" value="1"/>
</dbReference>
<evidence type="ECO:0000256" key="1">
    <source>
        <dbReference type="SAM" id="SignalP"/>
    </source>
</evidence>
<dbReference type="RefSeq" id="WP_106661018.1">
    <property type="nucleotide sequence ID" value="NZ_PJEO01000056.1"/>
</dbReference>
<feature type="domain" description="Rhodanese" evidence="2">
    <location>
        <begin position="39"/>
        <end position="129"/>
    </location>
</feature>
<dbReference type="Pfam" id="PF00581">
    <property type="entry name" value="Rhodanese"/>
    <property type="match status" value="1"/>
</dbReference>
<dbReference type="AlphaFoldDB" id="A0A2N3HF40"/>
<dbReference type="InterPro" id="IPR050229">
    <property type="entry name" value="GlpE_sulfurtransferase"/>
</dbReference>
<dbReference type="Proteomes" id="UP000233435">
    <property type="component" value="Unassembled WGS sequence"/>
</dbReference>
<sequence>MKKLPYLFLLLLITFSGCKEAESSKITVITPEEMQSFLEADNVQLIDVRTQEEYNKGHIKGAQNINFFSPTFFDDINKLDKEKPVYLYCNSGKRSANCAEKMIEIGFVKIYDLEGGFSKWKHEGSEVEK</sequence>
<comment type="caution">
    <text evidence="3">The sequence shown here is derived from an EMBL/GenBank/DDBJ whole genome shotgun (WGS) entry which is preliminary data.</text>
</comment>
<organism evidence="3 4">
    <name type="scientific">Confluentibacter flavum</name>
    <dbReference type="NCBI Taxonomy" id="1909700"/>
    <lineage>
        <taxon>Bacteria</taxon>
        <taxon>Pseudomonadati</taxon>
        <taxon>Bacteroidota</taxon>
        <taxon>Flavobacteriia</taxon>
        <taxon>Flavobacteriales</taxon>
        <taxon>Flavobacteriaceae</taxon>
        <taxon>Confluentibacter</taxon>
    </lineage>
</organism>
<dbReference type="SUPFAM" id="SSF52821">
    <property type="entry name" value="Rhodanese/Cell cycle control phosphatase"/>
    <property type="match status" value="1"/>
</dbReference>
<dbReference type="PROSITE" id="PS51257">
    <property type="entry name" value="PROKAR_LIPOPROTEIN"/>
    <property type="match status" value="1"/>
</dbReference>
<dbReference type="InterPro" id="IPR001763">
    <property type="entry name" value="Rhodanese-like_dom"/>
</dbReference>
<dbReference type="OrthoDB" id="9808735at2"/>
<gene>
    <name evidence="3" type="ORF">CSW08_16470</name>
</gene>
<keyword evidence="4" id="KW-1185">Reference proteome</keyword>
<feature type="chain" id="PRO_5014645463" evidence="1">
    <location>
        <begin position="22"/>
        <end position="129"/>
    </location>
</feature>
<keyword evidence="1" id="KW-0732">Signal</keyword>
<feature type="signal peptide" evidence="1">
    <location>
        <begin position="1"/>
        <end position="21"/>
    </location>
</feature>
<name>A0A2N3HF40_9FLAO</name>
<evidence type="ECO:0000313" key="3">
    <source>
        <dbReference type="EMBL" id="PKQ43601.1"/>
    </source>
</evidence>
<dbReference type="PROSITE" id="PS50206">
    <property type="entry name" value="RHODANESE_3"/>
    <property type="match status" value="1"/>
</dbReference>
<evidence type="ECO:0000313" key="4">
    <source>
        <dbReference type="Proteomes" id="UP000233435"/>
    </source>
</evidence>
<evidence type="ECO:0000259" key="2">
    <source>
        <dbReference type="PROSITE" id="PS50206"/>
    </source>
</evidence>
<dbReference type="EMBL" id="PJEO01000056">
    <property type="protein sequence ID" value="PKQ43601.1"/>
    <property type="molecule type" value="Genomic_DNA"/>
</dbReference>
<protein>
    <submittedName>
        <fullName evidence="3">Rhodanese-like domain-containing protein</fullName>
    </submittedName>
</protein>
<dbReference type="SMART" id="SM00450">
    <property type="entry name" value="RHOD"/>
    <property type="match status" value="1"/>
</dbReference>
<dbReference type="PANTHER" id="PTHR43031:SF18">
    <property type="entry name" value="RHODANESE-RELATED SULFURTRANSFERASES"/>
    <property type="match status" value="1"/>
</dbReference>
<reference evidence="3 4" key="1">
    <citation type="submission" date="2017-12" db="EMBL/GenBank/DDBJ databases">
        <title>Confluentibacter flavum sp. nov., isolated from the saline lake.</title>
        <authorList>
            <person name="Yu L."/>
        </authorList>
    </citation>
    <scope>NUCLEOTIDE SEQUENCE [LARGE SCALE GENOMIC DNA]</scope>
    <source>
        <strain evidence="3 4">3B</strain>
    </source>
</reference>
<dbReference type="CDD" id="cd00158">
    <property type="entry name" value="RHOD"/>
    <property type="match status" value="1"/>
</dbReference>
<accession>A0A2N3HF40</accession>